<evidence type="ECO:0000313" key="3">
    <source>
        <dbReference type="Proteomes" id="UP001177140"/>
    </source>
</evidence>
<dbReference type="Proteomes" id="UP001177140">
    <property type="component" value="Unassembled WGS sequence"/>
</dbReference>
<protein>
    <recommendedName>
        <fullName evidence="1">MULE transposase domain-containing protein</fullName>
    </recommendedName>
</protein>
<evidence type="ECO:0000259" key="1">
    <source>
        <dbReference type="Pfam" id="PF10551"/>
    </source>
</evidence>
<feature type="domain" description="MULE transposase" evidence="1">
    <location>
        <begin position="6"/>
        <end position="40"/>
    </location>
</feature>
<dbReference type="InterPro" id="IPR018289">
    <property type="entry name" value="MULE_transposase_dom"/>
</dbReference>
<dbReference type="EMBL" id="JAJJMA010329612">
    <property type="protein sequence ID" value="MCL7050601.1"/>
    <property type="molecule type" value="Genomic_DNA"/>
</dbReference>
<dbReference type="PANTHER" id="PTHR31569:SF4">
    <property type="entry name" value="SWIM-TYPE DOMAIN-CONTAINING PROTEIN"/>
    <property type="match status" value="1"/>
</dbReference>
<reference evidence="2" key="1">
    <citation type="submission" date="2022-03" db="EMBL/GenBank/DDBJ databases">
        <title>A functionally conserved STORR gene fusion in Papaver species that diverged 16.8 million years ago.</title>
        <authorList>
            <person name="Catania T."/>
        </authorList>
    </citation>
    <scope>NUCLEOTIDE SEQUENCE</scope>
    <source>
        <strain evidence="2">S-191538</strain>
    </source>
</reference>
<accession>A0AA41VZV1</accession>
<feature type="non-terminal residue" evidence="2">
    <location>
        <position position="1"/>
    </location>
</feature>
<dbReference type="InterPro" id="IPR052579">
    <property type="entry name" value="Zinc_finger_SWIM"/>
</dbReference>
<comment type="caution">
    <text evidence="2">The sequence shown here is derived from an EMBL/GenBank/DDBJ whole genome shotgun (WGS) entry which is preliminary data.</text>
</comment>
<proteinExistence type="predicted"/>
<evidence type="ECO:0000313" key="2">
    <source>
        <dbReference type="EMBL" id="MCL7050601.1"/>
    </source>
</evidence>
<dbReference type="AlphaFoldDB" id="A0AA41VZV1"/>
<dbReference type="Pfam" id="PF10551">
    <property type="entry name" value="MULE"/>
    <property type="match status" value="1"/>
</dbReference>
<name>A0AA41VZV1_PAPNU</name>
<keyword evidence="3" id="KW-1185">Reference proteome</keyword>
<organism evidence="2 3">
    <name type="scientific">Papaver nudicaule</name>
    <name type="common">Iceland poppy</name>
    <dbReference type="NCBI Taxonomy" id="74823"/>
    <lineage>
        <taxon>Eukaryota</taxon>
        <taxon>Viridiplantae</taxon>
        <taxon>Streptophyta</taxon>
        <taxon>Embryophyta</taxon>
        <taxon>Tracheophyta</taxon>
        <taxon>Spermatophyta</taxon>
        <taxon>Magnoliopsida</taxon>
        <taxon>Ranunculales</taxon>
        <taxon>Papaveraceae</taxon>
        <taxon>Papaveroideae</taxon>
        <taxon>Papaver</taxon>
    </lineage>
</organism>
<dbReference type="PANTHER" id="PTHR31569">
    <property type="entry name" value="SWIM-TYPE DOMAIN-CONTAINING PROTEIN"/>
    <property type="match status" value="1"/>
</dbReference>
<gene>
    <name evidence="2" type="ORF">MKW94_011499</name>
</gene>
<sequence length="168" mass="19563">LYSPNKLPSVILTDDDQALQSAVSLTFPEATRLLCTYHISCNVTSHFEKEIRGGKIEDKLEDPENENSKQDWEEDLENIKKDWENVWRSANHAMYEINSSYFFKTWTGRYPIAVSYVRTQWLARKEQFVHAWTNNILHLGNTTTNRAESEHAALKNFLRCSTGDFLKC</sequence>